<comment type="caution">
    <text evidence="2">The sequence shown here is derived from an EMBL/GenBank/DDBJ whole genome shotgun (WGS) entry which is preliminary data.</text>
</comment>
<organism evidence="2 3">
    <name type="scientific">Coprococcus catus</name>
    <dbReference type="NCBI Taxonomy" id="116085"/>
    <lineage>
        <taxon>Bacteria</taxon>
        <taxon>Bacillati</taxon>
        <taxon>Bacillota</taxon>
        <taxon>Clostridia</taxon>
        <taxon>Lachnospirales</taxon>
        <taxon>Lachnospiraceae</taxon>
        <taxon>Coprococcus</taxon>
    </lineage>
</organism>
<dbReference type="Gene3D" id="3.10.450.50">
    <property type="match status" value="1"/>
</dbReference>
<accession>A0A3E2XI50</accession>
<dbReference type="RefSeq" id="WP_117541708.1">
    <property type="nucleotide sequence ID" value="NZ_JAJCNA010000039.1"/>
</dbReference>
<keyword evidence="3" id="KW-1185">Reference proteome</keyword>
<evidence type="ECO:0000256" key="1">
    <source>
        <dbReference type="SAM" id="MobiDB-lite"/>
    </source>
</evidence>
<dbReference type="InterPro" id="IPR032710">
    <property type="entry name" value="NTF2-like_dom_sf"/>
</dbReference>
<protein>
    <submittedName>
        <fullName evidence="2">Uncharacterized protein</fullName>
    </submittedName>
</protein>
<sequence>MKSQLSLHERIRNANASQEVEKVKARHTYLHGRADATGEWADIWSRDPNCSWAHIFGRMRGFDQIWHGSVAQYDKMSFENAIELMEIYPETAGKDPRPLMEASVHTLVTDIIEVAEDGMSARGSFITPGVIHSTLTPDKKKYCNVLWERYGSDFVCEDGKWKYLHEQVCPDILSRMDCLNWAAEEYARITAPEEKEAPPVTLGEAPPVTDPGPLHLPYSVLGKPQNTVPWPEPYHTLDDENTYTSFVKPQE</sequence>
<dbReference type="SUPFAM" id="SSF54427">
    <property type="entry name" value="NTF2-like"/>
    <property type="match status" value="1"/>
</dbReference>
<dbReference type="EMBL" id="QVFD01000024">
    <property type="protein sequence ID" value="RGC43247.1"/>
    <property type="molecule type" value="Genomic_DNA"/>
</dbReference>
<proteinExistence type="predicted"/>
<feature type="region of interest" description="Disordered" evidence="1">
    <location>
        <begin position="192"/>
        <end position="220"/>
    </location>
</feature>
<reference evidence="2 3" key="1">
    <citation type="submission" date="2018-08" db="EMBL/GenBank/DDBJ databases">
        <title>A genome reference for cultivated species of the human gut microbiota.</title>
        <authorList>
            <person name="Zou Y."/>
            <person name="Xue W."/>
            <person name="Luo G."/>
        </authorList>
    </citation>
    <scope>NUCLEOTIDE SEQUENCE [LARGE SCALE GENOMIC DNA]</scope>
    <source>
        <strain evidence="2 3">AM28-39</strain>
    </source>
</reference>
<name>A0A3E2XI50_9FIRM</name>
<gene>
    <name evidence="2" type="ORF">DW747_15545</name>
</gene>
<evidence type="ECO:0000313" key="2">
    <source>
        <dbReference type="EMBL" id="RGC43247.1"/>
    </source>
</evidence>
<dbReference type="AlphaFoldDB" id="A0A3E2XI50"/>
<dbReference type="Proteomes" id="UP000261231">
    <property type="component" value="Unassembled WGS sequence"/>
</dbReference>
<evidence type="ECO:0000313" key="3">
    <source>
        <dbReference type="Proteomes" id="UP000261231"/>
    </source>
</evidence>